<reference evidence="1 2" key="1">
    <citation type="journal article" date="2018" name="Sci. Rep.">
        <title>Genomic signatures of local adaptation to the degree of environmental predictability in rotifers.</title>
        <authorList>
            <person name="Franch-Gras L."/>
            <person name="Hahn C."/>
            <person name="Garcia-Roger E.M."/>
            <person name="Carmona M.J."/>
            <person name="Serra M."/>
            <person name="Gomez A."/>
        </authorList>
    </citation>
    <scope>NUCLEOTIDE SEQUENCE [LARGE SCALE GENOMIC DNA]</scope>
    <source>
        <strain evidence="1">HYR1</strain>
    </source>
</reference>
<sequence length="110" mass="13187">MFKMQSFLYRQNIRKSLSNFDKLSEVSIHFNSPNHSMDDLKFFIFKSNLHDKIKRLSTENYSQNLDPEIGHFWSKRFFYECGTYAILSHMGLPYIPHNQDMCKGHFKTKI</sequence>
<evidence type="ECO:0000313" key="2">
    <source>
        <dbReference type="Proteomes" id="UP000276133"/>
    </source>
</evidence>
<organism evidence="1 2">
    <name type="scientific">Brachionus plicatilis</name>
    <name type="common">Marine rotifer</name>
    <name type="synonym">Brachionus muelleri</name>
    <dbReference type="NCBI Taxonomy" id="10195"/>
    <lineage>
        <taxon>Eukaryota</taxon>
        <taxon>Metazoa</taxon>
        <taxon>Spiralia</taxon>
        <taxon>Gnathifera</taxon>
        <taxon>Rotifera</taxon>
        <taxon>Eurotatoria</taxon>
        <taxon>Monogononta</taxon>
        <taxon>Pseudotrocha</taxon>
        <taxon>Ploima</taxon>
        <taxon>Brachionidae</taxon>
        <taxon>Brachionus</taxon>
    </lineage>
</organism>
<gene>
    <name evidence="1" type="ORF">BpHYR1_019606</name>
</gene>
<evidence type="ECO:0000313" key="1">
    <source>
        <dbReference type="EMBL" id="RMZ93033.1"/>
    </source>
</evidence>
<accession>A0A3M7P1W9</accession>
<proteinExistence type="predicted"/>
<dbReference type="EMBL" id="REGN01014119">
    <property type="protein sequence ID" value="RMZ93033.1"/>
    <property type="molecule type" value="Genomic_DNA"/>
</dbReference>
<name>A0A3M7P1W9_BRAPC</name>
<keyword evidence="2" id="KW-1185">Reference proteome</keyword>
<comment type="caution">
    <text evidence="1">The sequence shown here is derived from an EMBL/GenBank/DDBJ whole genome shotgun (WGS) entry which is preliminary data.</text>
</comment>
<dbReference type="AlphaFoldDB" id="A0A3M7P1W9"/>
<dbReference type="Proteomes" id="UP000276133">
    <property type="component" value="Unassembled WGS sequence"/>
</dbReference>
<protein>
    <submittedName>
        <fullName evidence="1">Uncharacterized protein</fullName>
    </submittedName>
</protein>